<dbReference type="GO" id="GO:0005811">
    <property type="term" value="C:lipid droplet"/>
    <property type="evidence" value="ECO:0007669"/>
    <property type="project" value="TreeGrafter"/>
</dbReference>
<dbReference type="GO" id="GO:0005886">
    <property type="term" value="C:plasma membrane"/>
    <property type="evidence" value="ECO:0007669"/>
    <property type="project" value="TreeGrafter"/>
</dbReference>
<dbReference type="FunFam" id="3.40.50.720:FF:000178">
    <property type="entry name" value="Saccharopine dehydrogenase-like oxidoreductase"/>
    <property type="match status" value="1"/>
</dbReference>
<feature type="transmembrane region" description="Helical" evidence="3">
    <location>
        <begin position="422"/>
        <end position="447"/>
    </location>
</feature>
<comment type="similarity">
    <text evidence="1">Belongs to the saccharopine dehydrogenase family.</text>
</comment>
<dbReference type="AlphaFoldDB" id="A0AAD1RG08"/>
<feature type="domain" description="Saccharopine dehydrogenase NADP binding" evidence="4">
    <location>
        <begin position="155"/>
        <end position="294"/>
    </location>
</feature>
<dbReference type="SUPFAM" id="SSF51735">
    <property type="entry name" value="NAD(P)-binding Rossmann-fold domains"/>
    <property type="match status" value="1"/>
</dbReference>
<keyword evidence="3" id="KW-0812">Transmembrane</keyword>
<evidence type="ECO:0000256" key="3">
    <source>
        <dbReference type="SAM" id="Phobius"/>
    </source>
</evidence>
<evidence type="ECO:0000313" key="6">
    <source>
        <dbReference type="Proteomes" id="UP001295444"/>
    </source>
</evidence>
<organism evidence="5 6">
    <name type="scientific">Pelobates cultripes</name>
    <name type="common">Western spadefoot toad</name>
    <dbReference type="NCBI Taxonomy" id="61616"/>
    <lineage>
        <taxon>Eukaryota</taxon>
        <taxon>Metazoa</taxon>
        <taxon>Chordata</taxon>
        <taxon>Craniata</taxon>
        <taxon>Vertebrata</taxon>
        <taxon>Euteleostomi</taxon>
        <taxon>Amphibia</taxon>
        <taxon>Batrachia</taxon>
        <taxon>Anura</taxon>
        <taxon>Pelobatoidea</taxon>
        <taxon>Pelobatidae</taxon>
        <taxon>Pelobates</taxon>
    </lineage>
</organism>
<accession>A0AAD1RG08</accession>
<name>A0AAD1RG08_PELCU</name>
<proteinExistence type="inferred from homology"/>
<dbReference type="GO" id="GO:0005739">
    <property type="term" value="C:mitochondrion"/>
    <property type="evidence" value="ECO:0007669"/>
    <property type="project" value="TreeGrafter"/>
</dbReference>
<keyword evidence="6" id="KW-1185">Reference proteome</keyword>
<dbReference type="PANTHER" id="PTHR12286">
    <property type="entry name" value="SACCHAROPINE DEHYDROGENASE-LIKE OXIDOREDUCTASE"/>
    <property type="match status" value="1"/>
</dbReference>
<evidence type="ECO:0000313" key="5">
    <source>
        <dbReference type="EMBL" id="CAH2249903.1"/>
    </source>
</evidence>
<dbReference type="Pfam" id="PF03435">
    <property type="entry name" value="Sacchrp_dh_NADP"/>
    <property type="match status" value="1"/>
</dbReference>
<dbReference type="InterPro" id="IPR036291">
    <property type="entry name" value="NAD(P)-bd_dom_sf"/>
</dbReference>
<gene>
    <name evidence="5" type="ORF">PECUL_23A040397</name>
</gene>
<dbReference type="Proteomes" id="UP001295444">
    <property type="component" value="Chromosome 02"/>
</dbReference>
<evidence type="ECO:0000256" key="1">
    <source>
        <dbReference type="ARBA" id="ARBA00038048"/>
    </source>
</evidence>
<protein>
    <recommendedName>
        <fullName evidence="2">Saccharopine dehydrogenase-like oxidoreductase</fullName>
    </recommendedName>
</protein>
<dbReference type="Gene3D" id="3.40.50.720">
    <property type="entry name" value="NAD(P)-binding Rossmann-like Domain"/>
    <property type="match status" value="1"/>
</dbReference>
<dbReference type="PANTHER" id="PTHR12286:SF5">
    <property type="entry name" value="SACCHAROPINE DEHYDROGENASE-LIKE OXIDOREDUCTASE"/>
    <property type="match status" value="1"/>
</dbReference>
<keyword evidence="3" id="KW-1133">Transmembrane helix</keyword>
<dbReference type="EMBL" id="OW240913">
    <property type="protein sequence ID" value="CAH2249903.1"/>
    <property type="molecule type" value="Genomic_DNA"/>
</dbReference>
<reference evidence="5" key="1">
    <citation type="submission" date="2022-03" db="EMBL/GenBank/DDBJ databases">
        <authorList>
            <person name="Alioto T."/>
            <person name="Alioto T."/>
            <person name="Gomez Garrido J."/>
        </authorList>
    </citation>
    <scope>NUCLEOTIDE SEQUENCE</scope>
</reference>
<dbReference type="InterPro" id="IPR051276">
    <property type="entry name" value="Saccharopine_DH-like_oxidrdct"/>
</dbReference>
<sequence>MIKYPKFFSFGYVSSEGPTQQQMDESSFDMTFFGEGYSKGKDPQQGKPDLKICTQVSGPEVAYVSTPIAMVQAAVTILKEPGSLPEGGGVFTPGAAFSKTKLIERLNKAGLHFKVISRPADDLMMFGVIAVLVPLVPVRSVYAVTMDTARQYQFVVFGASGFTGQFVVEELARVLDGAEFRESRLRWAVAGRNQKRLEDVLSWAAERLSKPQLKLEVGIIICDVSDPPSLDEMCKKASVVLDCVGPYRFFGEPVIKSCVENGAHCVDISGEPQFLEGMYAKYNSQAAENGVYIVGSTGFDSIPADMGVLFTRNRLQGTLTAVESILTFKTGPSSFKGTCIHDGTWQSAIHGIADQGNLKKLRKQLACKPLPVVGKKLKKRGALFYANEVGQYAIPFLGADASVVRRTQRFLHEHHEETPVQYSAYTAVGGIGSAIKLIFAGLLFVLLTKFSFGRKLMIKYPKFFSFGYFSSEGPTQQQMDESSFDMTFFGEGYSKGKDPQQGKPDLKICTQVSGPEAGYVSTPIAMVQAAVTILKEPGSLPKGGGVFTPGAAFSKTKLIERLDKAGLHFKVISTLDA</sequence>
<evidence type="ECO:0000256" key="2">
    <source>
        <dbReference type="ARBA" id="ARBA00039852"/>
    </source>
</evidence>
<keyword evidence="3" id="KW-0472">Membrane</keyword>
<evidence type="ECO:0000259" key="4">
    <source>
        <dbReference type="Pfam" id="PF03435"/>
    </source>
</evidence>
<dbReference type="GO" id="GO:0009247">
    <property type="term" value="P:glycolipid biosynthetic process"/>
    <property type="evidence" value="ECO:0007669"/>
    <property type="project" value="TreeGrafter"/>
</dbReference>
<dbReference type="InterPro" id="IPR005097">
    <property type="entry name" value="Sacchrp_dh_NADP-bd"/>
</dbReference>